<evidence type="ECO:0000313" key="2">
    <source>
        <dbReference type="EMBL" id="OQO70748.1"/>
    </source>
</evidence>
<dbReference type="STRING" id="112904.BH747_04920"/>
<accession>A0A1V8YDU0</accession>
<dbReference type="InterPro" id="IPR055259">
    <property type="entry name" value="YkvP/CgeB_Glyco_trans-like"/>
</dbReference>
<name>A0A1V8YDU0_9ENTE</name>
<dbReference type="EMBL" id="MJEA01000003">
    <property type="protein sequence ID" value="OQO70748.1"/>
    <property type="molecule type" value="Genomic_DNA"/>
</dbReference>
<proteinExistence type="predicted"/>
<dbReference type="Pfam" id="PF13524">
    <property type="entry name" value="Glyco_trans_1_2"/>
    <property type="match status" value="1"/>
</dbReference>
<dbReference type="Proteomes" id="UP000192477">
    <property type="component" value="Unassembled WGS sequence"/>
</dbReference>
<organism evidence="2 3">
    <name type="scientific">Enterococcus villorum</name>
    <dbReference type="NCBI Taxonomy" id="112904"/>
    <lineage>
        <taxon>Bacteria</taxon>
        <taxon>Bacillati</taxon>
        <taxon>Bacillota</taxon>
        <taxon>Bacilli</taxon>
        <taxon>Lactobacillales</taxon>
        <taxon>Enterococcaceae</taxon>
        <taxon>Enterococcus</taxon>
    </lineage>
</organism>
<dbReference type="AlphaFoldDB" id="A0A1V8YDU0"/>
<protein>
    <recommendedName>
        <fullName evidence="1">Spore protein YkvP/CgeB glycosyl transferase-like domain-containing protein</fullName>
    </recommendedName>
</protein>
<feature type="domain" description="Spore protein YkvP/CgeB glycosyl transferase-like" evidence="1">
    <location>
        <begin position="384"/>
        <end position="502"/>
    </location>
</feature>
<dbReference type="OrthoDB" id="7019976at2"/>
<comment type="caution">
    <text evidence="2">The sequence shown here is derived from an EMBL/GenBank/DDBJ whole genome shotgun (WGS) entry which is preliminary data.</text>
</comment>
<sequence>MSQSQNQELNQILADVHKIKLRLLEKVNASVLDNEQLLNASKWYYKNSQNSVSLEKNKATLCFKNTEKKTNYISYLEKNNSFTVFPSQKIPFYSKDKFKIYLKIKAIEGNLSLVIIEYSDKEKIQTTFLEANKEQIFKVLPETQQVRIAFRISGNSEVEIEQFTIERVHNLLSLNATEQNKKYIKDLKIACILDEFSMTCFGEEAQLIPFTPQTWKQVLSQNHPDLLLVESAWHGNNRTWEYKIGKYHGEDRSEIKELIQWCKEKEVPTVFWNKEDPFHFDKFIETAKLFDYIFTTDVSMVPKYEKVTKKKNVSHLSFAAQPSIHNPTKIMKNREEKICFAGTYYANRHEERKKDLNVLLSLAKEYGLDIYDRNYYRQEPEFKYPKEFRENIVGTLHYSEILNAYKGYKFLLNVNSVKHSESMFSRRVFEGLACGTPIISNYSKGIKTLFKRIVTAGETTEELKPVLTKLFYDEYEYRKNSIQGIREVYQNHLYEHRMRKILSCLNIDVLDQEKSVTMCGFANSELEVEKLIEFYQKQSYSQKQLVIFISHFRGFEHTLNQYNQENCQIILWSYMNQYYKLTDIFSSDYISFVSLNHYYGENYLLDLMIAEKYSKADIIGKENYYEREKDTDVIMEKQREAEYLYTNNLNVYASIFSTKLKTNGSIQSFIDRLVASPSLRSLFEQGMTMYSSDKYNFVKNGRDLTSDAVKRITI</sequence>
<evidence type="ECO:0000313" key="3">
    <source>
        <dbReference type="Proteomes" id="UP000192477"/>
    </source>
</evidence>
<evidence type="ECO:0000259" key="1">
    <source>
        <dbReference type="Pfam" id="PF13524"/>
    </source>
</evidence>
<dbReference type="RefSeq" id="WP_081183057.1">
    <property type="nucleotide sequence ID" value="NZ_MJEA01000003.1"/>
</dbReference>
<gene>
    <name evidence="2" type="ORF">BH747_04920</name>
</gene>
<reference evidence="2 3" key="1">
    <citation type="journal article" date="2017" name="BMC Microbiol.">
        <title>Comparative genomics of Enterococcus spp. isolated from bovine feces.</title>
        <authorList>
            <person name="Beukers A.G."/>
            <person name="Zaheer R."/>
            <person name="Goji N."/>
            <person name="Amoako K.K."/>
            <person name="Chaves A.V."/>
            <person name="Ward M.P."/>
            <person name="McAllister T.A."/>
        </authorList>
    </citation>
    <scope>NUCLEOTIDE SEQUENCE [LARGE SCALE GENOMIC DNA]</scope>
    <source>
        <strain evidence="2 3">F1129D 143</strain>
    </source>
</reference>